<evidence type="ECO:0000313" key="1">
    <source>
        <dbReference type="EMBL" id="KAJ8606832.1"/>
    </source>
</evidence>
<sequence length="116" mass="12062">MNLIDERLRLFFALVSEAGDLRIGSPPYGKEPPAPVAGAAGFCVGKLVGWSTGYSSDAVSVSAWDPALGAGSDEVWVPAWGSAKEKVSGAGWVSARVLARVAAWVPTWGNNSDQEG</sequence>
<protein>
    <submittedName>
        <fullName evidence="1">Uncharacterized protein</fullName>
    </submittedName>
</protein>
<evidence type="ECO:0000313" key="2">
    <source>
        <dbReference type="Proteomes" id="UP001230188"/>
    </source>
</evidence>
<comment type="caution">
    <text evidence="1">The sequence shown here is derived from an EMBL/GenBank/DDBJ whole genome shotgun (WGS) entry which is preliminary data.</text>
</comment>
<name>A0AAD7UJF2_9STRA</name>
<proteinExistence type="predicted"/>
<dbReference type="AlphaFoldDB" id="A0AAD7UJF2"/>
<organism evidence="1 2">
    <name type="scientific">Chrysophaeum taylorii</name>
    <dbReference type="NCBI Taxonomy" id="2483200"/>
    <lineage>
        <taxon>Eukaryota</taxon>
        <taxon>Sar</taxon>
        <taxon>Stramenopiles</taxon>
        <taxon>Ochrophyta</taxon>
        <taxon>Pelagophyceae</taxon>
        <taxon>Pelagomonadales</taxon>
        <taxon>Pelagomonadaceae</taxon>
        <taxon>Chrysophaeum</taxon>
    </lineage>
</organism>
<dbReference type="Proteomes" id="UP001230188">
    <property type="component" value="Unassembled WGS sequence"/>
</dbReference>
<keyword evidence="2" id="KW-1185">Reference proteome</keyword>
<accession>A0AAD7UJF2</accession>
<dbReference type="EMBL" id="JAQMWT010000246">
    <property type="protein sequence ID" value="KAJ8606832.1"/>
    <property type="molecule type" value="Genomic_DNA"/>
</dbReference>
<gene>
    <name evidence="1" type="ORF">CTAYLR_009181</name>
</gene>
<reference evidence="1" key="1">
    <citation type="submission" date="2023-01" db="EMBL/GenBank/DDBJ databases">
        <title>Metagenome sequencing of chrysophaentin producing Chrysophaeum taylorii.</title>
        <authorList>
            <person name="Davison J."/>
            <person name="Bewley C."/>
        </authorList>
    </citation>
    <scope>NUCLEOTIDE SEQUENCE</scope>
    <source>
        <strain evidence="1">NIES-1699</strain>
    </source>
</reference>